<keyword evidence="3" id="KW-0813">Transport</keyword>
<dbReference type="PANTHER" id="PTHR30047">
    <property type="entry name" value="HIGH-AFFINITY CHOLINE TRANSPORT PROTEIN-RELATED"/>
    <property type="match status" value="1"/>
</dbReference>
<dbReference type="Proteomes" id="UP000319941">
    <property type="component" value="Unassembled WGS sequence"/>
</dbReference>
<evidence type="ECO:0000256" key="7">
    <source>
        <dbReference type="ARBA" id="ARBA00023136"/>
    </source>
</evidence>
<dbReference type="EMBL" id="VNFH01000009">
    <property type="protein sequence ID" value="TVU68843.1"/>
    <property type="molecule type" value="Genomic_DNA"/>
</dbReference>
<keyword evidence="10" id="KW-1185">Reference proteome</keyword>
<proteinExistence type="inferred from homology"/>
<evidence type="ECO:0000256" key="4">
    <source>
        <dbReference type="ARBA" id="ARBA00022475"/>
    </source>
</evidence>
<evidence type="ECO:0000313" key="10">
    <source>
        <dbReference type="Proteomes" id="UP000319941"/>
    </source>
</evidence>
<dbReference type="Pfam" id="PF02028">
    <property type="entry name" value="BCCT"/>
    <property type="match status" value="1"/>
</dbReference>
<feature type="transmembrane region" description="Helical" evidence="8">
    <location>
        <begin position="21"/>
        <end position="45"/>
    </location>
</feature>
<gene>
    <name evidence="9" type="ORF">FQP86_13860</name>
</gene>
<keyword evidence="6 8" id="KW-1133">Transmembrane helix</keyword>
<feature type="transmembrane region" description="Helical" evidence="8">
    <location>
        <begin position="106"/>
        <end position="125"/>
    </location>
</feature>
<accession>A0A558HI88</accession>
<evidence type="ECO:0000256" key="6">
    <source>
        <dbReference type="ARBA" id="ARBA00022989"/>
    </source>
</evidence>
<sequence>MKSSQKIAAREKHEALPEGQYRFGDPVVLICSIGFILLFIGLSLFDLEGVAEAISAGFAWTARTLGSYFQILLLLTFFIALGLTATPAASARIGGTRTPELSTFKWVSIIMCTLLAGGGVFFAAGEPVYHFLVTPPAFDTEPGTAQAIAPALAQSFMHWGFLAWAILGSLTAIVLAHAHYDKGQPLQPRTLLYPVFGEKVMKGKLGGVVDALCVIAVVAGTVGPIGFLATQVSFGLHELFGVTNDYTTQLSVLVVLGIVYVTSAVTGIDKGIQIMSRFNVFLALAVAAVIFIFGPTLFMVNAFTQGFGQYLTSFFAMSTMTAQSAPDWWMQWWTVFFFAWFLGYGPLMAIFVARISKGRTIRQMILTVAVLAPVATAIWFTLLGGAGIFYQFTGVIDLTDALNNFQFDVATLTVAQALPGGTAMAVAILTLTTIFVATTGDSMSYAIAVVSAGHDDPSPLVRAFWGISMALMAAILLYMGAGQISALQQFIVITAIPVSLVLLPSLWTGPQAAFAMARAQGITSQRPAILPADEAGER</sequence>
<feature type="transmembrane region" description="Helical" evidence="8">
    <location>
        <begin position="412"/>
        <end position="439"/>
    </location>
</feature>
<dbReference type="OrthoDB" id="9775735at2"/>
<feature type="transmembrane region" description="Helical" evidence="8">
    <location>
        <begin position="365"/>
        <end position="392"/>
    </location>
</feature>
<keyword evidence="4" id="KW-1003">Cell membrane</keyword>
<evidence type="ECO:0000256" key="3">
    <source>
        <dbReference type="ARBA" id="ARBA00022448"/>
    </source>
</evidence>
<evidence type="ECO:0000256" key="8">
    <source>
        <dbReference type="SAM" id="Phobius"/>
    </source>
</evidence>
<feature type="transmembrane region" description="Helical" evidence="8">
    <location>
        <begin position="161"/>
        <end position="180"/>
    </location>
</feature>
<comment type="subcellular location">
    <subcellularLocation>
        <location evidence="1">Cell membrane</location>
        <topology evidence="1">Multi-pass membrane protein</topology>
    </subcellularLocation>
</comment>
<dbReference type="InterPro" id="IPR000060">
    <property type="entry name" value="BCCT_transptr"/>
</dbReference>
<name>A0A558HI88_9GAMM</name>
<reference evidence="9 10" key="1">
    <citation type="submission" date="2019-07" db="EMBL/GenBank/DDBJ databases">
        <title>Diversity of Bacteria from Kongsfjorden, Arctic.</title>
        <authorList>
            <person name="Yu Y."/>
        </authorList>
    </citation>
    <scope>NUCLEOTIDE SEQUENCE [LARGE SCALE GENOMIC DNA]</scope>
    <source>
        <strain evidence="9 10">SM1923</strain>
    </source>
</reference>
<evidence type="ECO:0000256" key="1">
    <source>
        <dbReference type="ARBA" id="ARBA00004651"/>
    </source>
</evidence>
<evidence type="ECO:0000256" key="2">
    <source>
        <dbReference type="ARBA" id="ARBA00005658"/>
    </source>
</evidence>
<feature type="transmembrane region" description="Helical" evidence="8">
    <location>
        <begin position="249"/>
        <end position="268"/>
    </location>
</feature>
<dbReference type="GO" id="GO:0005886">
    <property type="term" value="C:plasma membrane"/>
    <property type="evidence" value="ECO:0007669"/>
    <property type="project" value="UniProtKB-SubCell"/>
</dbReference>
<feature type="transmembrane region" description="Helical" evidence="8">
    <location>
        <begin position="330"/>
        <end position="353"/>
    </location>
</feature>
<dbReference type="STRING" id="553385.GCA_000591415_00512"/>
<dbReference type="AlphaFoldDB" id="A0A558HI88"/>
<feature type="transmembrane region" description="Helical" evidence="8">
    <location>
        <begin position="65"/>
        <end position="85"/>
    </location>
</feature>
<feature type="transmembrane region" description="Helical" evidence="8">
    <location>
        <begin position="460"/>
        <end position="481"/>
    </location>
</feature>
<comment type="caution">
    <text evidence="9">The sequence shown here is derived from an EMBL/GenBank/DDBJ whole genome shotgun (WGS) entry which is preliminary data.</text>
</comment>
<keyword evidence="5 8" id="KW-0812">Transmembrane</keyword>
<keyword evidence="7 8" id="KW-0472">Membrane</keyword>
<comment type="similarity">
    <text evidence="2">Belongs to the BCCT transporter (TC 2.A.15) family.</text>
</comment>
<feature type="transmembrane region" description="Helical" evidence="8">
    <location>
        <begin position="487"/>
        <end position="508"/>
    </location>
</feature>
<evidence type="ECO:0000256" key="5">
    <source>
        <dbReference type="ARBA" id="ARBA00022692"/>
    </source>
</evidence>
<organism evidence="9 10">
    <name type="scientific">Cobetia crustatorum</name>
    <dbReference type="NCBI Taxonomy" id="553385"/>
    <lineage>
        <taxon>Bacteria</taxon>
        <taxon>Pseudomonadati</taxon>
        <taxon>Pseudomonadota</taxon>
        <taxon>Gammaproteobacteria</taxon>
        <taxon>Oceanospirillales</taxon>
        <taxon>Halomonadaceae</taxon>
        <taxon>Cobetia</taxon>
    </lineage>
</organism>
<dbReference type="RefSeq" id="WP_088743437.1">
    <property type="nucleotide sequence ID" value="NZ_CAWOWR010000147.1"/>
</dbReference>
<feature type="transmembrane region" description="Helical" evidence="8">
    <location>
        <begin position="280"/>
        <end position="303"/>
    </location>
</feature>
<feature type="transmembrane region" description="Helical" evidence="8">
    <location>
        <begin position="208"/>
        <end position="229"/>
    </location>
</feature>
<protein>
    <submittedName>
        <fullName evidence="9">BCCT family transporter</fullName>
    </submittedName>
</protein>
<dbReference type="PANTHER" id="PTHR30047:SF7">
    <property type="entry name" value="HIGH-AFFINITY CHOLINE TRANSPORT PROTEIN"/>
    <property type="match status" value="1"/>
</dbReference>
<evidence type="ECO:0000313" key="9">
    <source>
        <dbReference type="EMBL" id="TVU68843.1"/>
    </source>
</evidence>
<dbReference type="GO" id="GO:0022857">
    <property type="term" value="F:transmembrane transporter activity"/>
    <property type="evidence" value="ECO:0007669"/>
    <property type="project" value="InterPro"/>
</dbReference>